<dbReference type="GO" id="GO:0003723">
    <property type="term" value="F:RNA binding"/>
    <property type="evidence" value="ECO:0007669"/>
    <property type="project" value="InterPro"/>
</dbReference>
<dbReference type="InterPro" id="IPR005561">
    <property type="entry name" value="ANTAR"/>
</dbReference>
<dbReference type="OrthoDB" id="4629915at2"/>
<evidence type="ECO:0000256" key="2">
    <source>
        <dbReference type="ARBA" id="ARBA00022777"/>
    </source>
</evidence>
<gene>
    <name evidence="7" type="ORF">C7C46_05030</name>
</gene>
<sequence length="265" mass="27827">MTQTGPGSPEHGDTPPPGSGTGRSVADDEDLRESLADLSRLATARLDLRDLLTHVAGFAVRAIPGADGAGLTLLENDRADTIVASAEFVREVDAIQYGIGEGPCITAAAERRTVHSASLDKDPAWPRFGPQVGRLGVHSVVSLPLLAGDSVLGAMNVYARAENAFDPRAVELGELFAVPAAISVQNAQALAQAQRLAAQLQSALTHRASIDQALGILMSRSGCTPAEAFDRLRVMSQTQNRKASVVAQQLLDEAVARARARHSAD</sequence>
<dbReference type="Pfam" id="PF03861">
    <property type="entry name" value="ANTAR"/>
    <property type="match status" value="1"/>
</dbReference>
<dbReference type="RefSeq" id="WP_110666121.1">
    <property type="nucleotide sequence ID" value="NZ_PYBW01000016.1"/>
</dbReference>
<name>A0A2V4NUD5_9ACTN</name>
<dbReference type="PIRSF" id="PIRSF036625">
    <property type="entry name" value="GAF_ANTAR"/>
    <property type="match status" value="1"/>
</dbReference>
<dbReference type="InterPro" id="IPR036388">
    <property type="entry name" value="WH-like_DNA-bd_sf"/>
</dbReference>
<accession>A0A2V4NUD5</accession>
<keyword evidence="1" id="KW-0808">Transferase</keyword>
<dbReference type="EMBL" id="PYBW01000016">
    <property type="protein sequence ID" value="PYC87336.1"/>
    <property type="molecule type" value="Genomic_DNA"/>
</dbReference>
<feature type="region of interest" description="Disordered" evidence="5">
    <location>
        <begin position="1"/>
        <end position="28"/>
    </location>
</feature>
<feature type="domain" description="ANTAR" evidence="6">
    <location>
        <begin position="190"/>
        <end position="251"/>
    </location>
</feature>
<dbReference type="InterPro" id="IPR003018">
    <property type="entry name" value="GAF"/>
</dbReference>
<evidence type="ECO:0000256" key="5">
    <source>
        <dbReference type="SAM" id="MobiDB-lite"/>
    </source>
</evidence>
<dbReference type="SMART" id="SM00065">
    <property type="entry name" value="GAF"/>
    <property type="match status" value="1"/>
</dbReference>
<evidence type="ECO:0000313" key="8">
    <source>
        <dbReference type="Proteomes" id="UP000248039"/>
    </source>
</evidence>
<dbReference type="GO" id="GO:0016301">
    <property type="term" value="F:kinase activity"/>
    <property type="evidence" value="ECO:0007669"/>
    <property type="project" value="UniProtKB-KW"/>
</dbReference>
<dbReference type="SUPFAM" id="SSF55781">
    <property type="entry name" value="GAF domain-like"/>
    <property type="match status" value="1"/>
</dbReference>
<evidence type="ECO:0000256" key="4">
    <source>
        <dbReference type="ARBA" id="ARBA00023163"/>
    </source>
</evidence>
<keyword evidence="8" id="KW-1185">Reference proteome</keyword>
<dbReference type="PROSITE" id="PS50921">
    <property type="entry name" value="ANTAR"/>
    <property type="match status" value="1"/>
</dbReference>
<dbReference type="Pfam" id="PF13185">
    <property type="entry name" value="GAF_2"/>
    <property type="match status" value="1"/>
</dbReference>
<dbReference type="Gene3D" id="1.10.10.10">
    <property type="entry name" value="Winged helix-like DNA-binding domain superfamily/Winged helix DNA-binding domain"/>
    <property type="match status" value="1"/>
</dbReference>
<dbReference type="Proteomes" id="UP000248039">
    <property type="component" value="Unassembled WGS sequence"/>
</dbReference>
<dbReference type="AlphaFoldDB" id="A0A2V4NUD5"/>
<evidence type="ECO:0000256" key="1">
    <source>
        <dbReference type="ARBA" id="ARBA00022679"/>
    </source>
</evidence>
<keyword evidence="4" id="KW-0804">Transcription</keyword>
<evidence type="ECO:0000256" key="3">
    <source>
        <dbReference type="ARBA" id="ARBA00023015"/>
    </source>
</evidence>
<evidence type="ECO:0000313" key="7">
    <source>
        <dbReference type="EMBL" id="PYC87336.1"/>
    </source>
</evidence>
<dbReference type="SMART" id="SM01012">
    <property type="entry name" value="ANTAR"/>
    <property type="match status" value="1"/>
</dbReference>
<dbReference type="SUPFAM" id="SSF52172">
    <property type="entry name" value="CheY-like"/>
    <property type="match status" value="1"/>
</dbReference>
<proteinExistence type="predicted"/>
<dbReference type="InterPro" id="IPR011006">
    <property type="entry name" value="CheY-like_superfamily"/>
</dbReference>
<dbReference type="InterPro" id="IPR012074">
    <property type="entry name" value="GAF_ANTAR"/>
</dbReference>
<reference evidence="7 8" key="1">
    <citation type="submission" date="2018-03" db="EMBL/GenBank/DDBJ databases">
        <title>Bioinformatic expansion and discovery of thiopeptide antibiotics.</title>
        <authorList>
            <person name="Schwalen C.J."/>
            <person name="Hudson G.A."/>
            <person name="Mitchell D.A."/>
        </authorList>
    </citation>
    <scope>NUCLEOTIDE SEQUENCE [LARGE SCALE GENOMIC DNA]</scope>
    <source>
        <strain evidence="7 8">ATCC 21389</strain>
    </source>
</reference>
<keyword evidence="2" id="KW-0418">Kinase</keyword>
<organism evidence="7 8">
    <name type="scientific">Streptomyces tateyamensis</name>
    <dbReference type="NCBI Taxonomy" id="565073"/>
    <lineage>
        <taxon>Bacteria</taxon>
        <taxon>Bacillati</taxon>
        <taxon>Actinomycetota</taxon>
        <taxon>Actinomycetes</taxon>
        <taxon>Kitasatosporales</taxon>
        <taxon>Streptomycetaceae</taxon>
        <taxon>Streptomyces</taxon>
    </lineage>
</organism>
<comment type="caution">
    <text evidence="7">The sequence shown here is derived from an EMBL/GenBank/DDBJ whole genome shotgun (WGS) entry which is preliminary data.</text>
</comment>
<keyword evidence="3" id="KW-0805">Transcription regulation</keyword>
<dbReference type="InterPro" id="IPR029016">
    <property type="entry name" value="GAF-like_dom_sf"/>
</dbReference>
<evidence type="ECO:0000259" key="6">
    <source>
        <dbReference type="PROSITE" id="PS50921"/>
    </source>
</evidence>
<protein>
    <recommendedName>
        <fullName evidence="6">ANTAR domain-containing protein</fullName>
    </recommendedName>
</protein>
<dbReference type="Gene3D" id="3.30.450.40">
    <property type="match status" value="1"/>
</dbReference>